<accession>A0A0B0NI69</accession>
<sequence>MSFKSLLCMC</sequence>
<evidence type="ECO:0000313" key="2">
    <source>
        <dbReference type="Proteomes" id="UP000032142"/>
    </source>
</evidence>
<keyword evidence="2" id="KW-1185">Reference proteome</keyword>
<proteinExistence type="predicted"/>
<organism evidence="1 2">
    <name type="scientific">Gossypium arboreum</name>
    <name type="common">Tree cotton</name>
    <name type="synonym">Gossypium nanking</name>
    <dbReference type="NCBI Taxonomy" id="29729"/>
    <lineage>
        <taxon>Eukaryota</taxon>
        <taxon>Viridiplantae</taxon>
        <taxon>Streptophyta</taxon>
        <taxon>Embryophyta</taxon>
        <taxon>Tracheophyta</taxon>
        <taxon>Spermatophyta</taxon>
        <taxon>Magnoliopsida</taxon>
        <taxon>eudicotyledons</taxon>
        <taxon>Gunneridae</taxon>
        <taxon>Pentapetalae</taxon>
        <taxon>rosids</taxon>
        <taxon>malvids</taxon>
        <taxon>Malvales</taxon>
        <taxon>Malvaceae</taxon>
        <taxon>Malvoideae</taxon>
        <taxon>Gossypium</taxon>
    </lineage>
</organism>
<gene>
    <name evidence="1" type="ORF">F383_15274</name>
</gene>
<protein>
    <submittedName>
        <fullName evidence="1">Uncharacterized protein</fullName>
    </submittedName>
</protein>
<reference evidence="2" key="1">
    <citation type="submission" date="2014-09" db="EMBL/GenBank/DDBJ databases">
        <authorList>
            <person name="Mudge J."/>
            <person name="Ramaraj T."/>
            <person name="Lindquist I.E."/>
            <person name="Bharti A.K."/>
            <person name="Sundararajan A."/>
            <person name="Cameron C.T."/>
            <person name="Woodward J.E."/>
            <person name="May G.D."/>
            <person name="Brubaker C."/>
            <person name="Broadhvest J."/>
            <person name="Wilkins T.A."/>
        </authorList>
    </citation>
    <scope>NUCLEOTIDE SEQUENCE</scope>
    <source>
        <strain evidence="2">cv. AKA8401</strain>
    </source>
</reference>
<dbReference type="Proteomes" id="UP000032142">
    <property type="component" value="Unassembled WGS sequence"/>
</dbReference>
<dbReference type="EMBL" id="KN395969">
    <property type="protein sequence ID" value="KHG11504.1"/>
    <property type="molecule type" value="Genomic_DNA"/>
</dbReference>
<name>A0A0B0NI69_GOSAR</name>
<evidence type="ECO:0000313" key="1">
    <source>
        <dbReference type="EMBL" id="KHG11504.1"/>
    </source>
</evidence>